<dbReference type="STRING" id="320771.Cflav_PD6054"/>
<comment type="caution">
    <text evidence="1">The sequence shown here is derived from an EMBL/GenBank/DDBJ whole genome shotgun (WGS) entry which is preliminary data.</text>
</comment>
<organism evidence="1 2">
    <name type="scientific">Pedosphaera parvula (strain Ellin514)</name>
    <dbReference type="NCBI Taxonomy" id="320771"/>
    <lineage>
        <taxon>Bacteria</taxon>
        <taxon>Pseudomonadati</taxon>
        <taxon>Verrucomicrobiota</taxon>
        <taxon>Pedosphaerae</taxon>
        <taxon>Pedosphaerales</taxon>
        <taxon>Pedosphaeraceae</taxon>
        <taxon>Pedosphaera</taxon>
    </lineage>
</organism>
<gene>
    <name evidence="1" type="ORF">Cflav_PD6054</name>
</gene>
<sequence>MLLSRRTKFSVWADALFGVGHFFGLTIYRWQGRNDWSNQSLSILKLSFTALAANKFSPVKSPLRSLAVWSFSRRSYKFRRFSKSWVRE</sequence>
<name>B9XA78_PEDPL</name>
<dbReference type="Proteomes" id="UP000003688">
    <property type="component" value="Unassembled WGS sequence"/>
</dbReference>
<reference evidence="1 2" key="1">
    <citation type="journal article" date="2011" name="J. Bacteriol.">
        <title>Genome sequence of 'Pedosphaera parvula' Ellin514, an aerobic Verrucomicrobial isolate from pasture soil.</title>
        <authorList>
            <person name="Kant R."/>
            <person name="van Passel M.W."/>
            <person name="Sangwan P."/>
            <person name="Palva A."/>
            <person name="Lucas S."/>
            <person name="Copeland A."/>
            <person name="Lapidus A."/>
            <person name="Glavina Del Rio T."/>
            <person name="Dalin E."/>
            <person name="Tice H."/>
            <person name="Bruce D."/>
            <person name="Goodwin L."/>
            <person name="Pitluck S."/>
            <person name="Chertkov O."/>
            <person name="Larimer F.W."/>
            <person name="Land M.L."/>
            <person name="Hauser L."/>
            <person name="Brettin T.S."/>
            <person name="Detter J.C."/>
            <person name="Han S."/>
            <person name="de Vos W.M."/>
            <person name="Janssen P.H."/>
            <person name="Smidt H."/>
        </authorList>
    </citation>
    <scope>NUCLEOTIDE SEQUENCE [LARGE SCALE GENOMIC DNA]</scope>
    <source>
        <strain evidence="1 2">Ellin514</strain>
    </source>
</reference>
<evidence type="ECO:0000313" key="2">
    <source>
        <dbReference type="Proteomes" id="UP000003688"/>
    </source>
</evidence>
<protein>
    <submittedName>
        <fullName evidence="1">Uncharacterized protein</fullName>
    </submittedName>
</protein>
<proteinExistence type="predicted"/>
<evidence type="ECO:0000313" key="1">
    <source>
        <dbReference type="EMBL" id="EEF63419.1"/>
    </source>
</evidence>
<dbReference type="AlphaFoldDB" id="B9XA78"/>
<dbReference type="EMBL" id="ABOX02000001">
    <property type="protein sequence ID" value="EEF63419.1"/>
    <property type="molecule type" value="Genomic_DNA"/>
</dbReference>
<keyword evidence="2" id="KW-1185">Reference proteome</keyword>
<accession>B9XA78</accession>